<gene>
    <name evidence="2" type="ORF">FYK34_16280</name>
</gene>
<name>A0A5C1DK01_9NEIS</name>
<reference evidence="2 3" key="1">
    <citation type="submission" date="2019-08" db="EMBL/GenBank/DDBJ databases">
        <title>Chromobacterium paludis, a novel bacterium isolated from a Maryland marsh pond.</title>
        <authorList>
            <person name="Blackburn M.B."/>
            <person name="Gundersen-Rindal D.E."/>
        </authorList>
    </citation>
    <scope>NUCLEOTIDE SEQUENCE [LARGE SCALE GENOMIC DNA]</scope>
    <source>
        <strain evidence="3">IIBBL 257-1</strain>
    </source>
</reference>
<dbReference type="Proteomes" id="UP000322079">
    <property type="component" value="Chromosome"/>
</dbReference>
<dbReference type="AlphaFoldDB" id="A0A5C1DK01"/>
<proteinExistence type="predicted"/>
<feature type="domain" description="DUF6916" evidence="1">
    <location>
        <begin position="5"/>
        <end position="80"/>
    </location>
</feature>
<accession>A0A5C1DK01</accession>
<dbReference type="Pfam" id="PF21880">
    <property type="entry name" value="DUF6916"/>
    <property type="match status" value="1"/>
</dbReference>
<evidence type="ECO:0000313" key="2">
    <source>
        <dbReference type="EMBL" id="QEL57005.1"/>
    </source>
</evidence>
<dbReference type="KEGG" id="chrm:FYK34_16280"/>
<keyword evidence="3" id="KW-1185">Reference proteome</keyword>
<dbReference type="InterPro" id="IPR054209">
    <property type="entry name" value="DUF6916"/>
</dbReference>
<evidence type="ECO:0000259" key="1">
    <source>
        <dbReference type="Pfam" id="PF21880"/>
    </source>
</evidence>
<sequence>MLNTLRSEDFQPLIGQACRFQAPQQAEIELRIQAVRDKPLSQVPGWETEQRMPFVVELVASETTQLVDAVGRLRLPASGTQPERVLEDVWISRTGAMGRDRSLYYFQLPFN</sequence>
<organism evidence="2 3">
    <name type="scientific">Chromobacterium paludis</name>
    <dbReference type="NCBI Taxonomy" id="2605945"/>
    <lineage>
        <taxon>Bacteria</taxon>
        <taxon>Pseudomonadati</taxon>
        <taxon>Pseudomonadota</taxon>
        <taxon>Betaproteobacteria</taxon>
        <taxon>Neisseriales</taxon>
        <taxon>Chromobacteriaceae</taxon>
        <taxon>Chromobacterium</taxon>
    </lineage>
</organism>
<dbReference type="EMBL" id="CP043473">
    <property type="protein sequence ID" value="QEL57005.1"/>
    <property type="molecule type" value="Genomic_DNA"/>
</dbReference>
<evidence type="ECO:0000313" key="3">
    <source>
        <dbReference type="Proteomes" id="UP000322079"/>
    </source>
</evidence>
<dbReference type="RefSeq" id="WP_149298213.1">
    <property type="nucleotide sequence ID" value="NZ_CP043473.1"/>
</dbReference>
<protein>
    <recommendedName>
        <fullName evidence="1">DUF6916 domain-containing protein</fullName>
    </recommendedName>
</protein>